<name>A0A2J8A6J8_9CHLO</name>
<dbReference type="OrthoDB" id="76105at2759"/>
<gene>
    <name evidence="3" type="ORF">TSOC_005310</name>
</gene>
<dbReference type="AlphaFoldDB" id="A0A2J8A6J8"/>
<organism evidence="3 4">
    <name type="scientific">Tetrabaena socialis</name>
    <dbReference type="NCBI Taxonomy" id="47790"/>
    <lineage>
        <taxon>Eukaryota</taxon>
        <taxon>Viridiplantae</taxon>
        <taxon>Chlorophyta</taxon>
        <taxon>core chlorophytes</taxon>
        <taxon>Chlorophyceae</taxon>
        <taxon>CS clade</taxon>
        <taxon>Chlamydomonadales</taxon>
        <taxon>Tetrabaenaceae</taxon>
        <taxon>Tetrabaena</taxon>
    </lineage>
</organism>
<feature type="compositionally biased region" description="Low complexity" evidence="2">
    <location>
        <begin position="310"/>
        <end position="319"/>
    </location>
</feature>
<evidence type="ECO:0000256" key="2">
    <source>
        <dbReference type="SAM" id="MobiDB-lite"/>
    </source>
</evidence>
<dbReference type="Proteomes" id="UP000236333">
    <property type="component" value="Unassembled WGS sequence"/>
</dbReference>
<keyword evidence="4" id="KW-1185">Reference proteome</keyword>
<accession>A0A2J8A6J8</accession>
<protein>
    <submittedName>
        <fullName evidence="3">Uncharacterized protein</fullName>
    </submittedName>
</protein>
<sequence length="1062" mass="111835">MPLCPAMPTAAHPAVPPSYAVQGGNISIERLDVSWNALRAESARALESALAGNMGLRELCCAHNGFGDVDGERIIKGLLNHGKWMHVDLSYNTLGPGSCLMAAELLRRAGQSAAPLLQEGCYAERWGRASSPLPGEGSQSPNSWRGSLAAIGAERPSGTVSPSMRLRIASGQLGAQLAEGRMELMLDGNSLGQSGLRILMDGMEALGEMLEAAAATVRNDADAPADPADLPPAPLRLSISNCNVAPSERSAKLAGGDDDANSIASLCRAPGLSDAKLAPGKVPPGGKAAAVSKVVAVGKLAASGKKKAAGKAAAKTSKGARVDQGPAAGTPPRQPTLALTLQSPHLDLQSPAGSYRLDLSHPATAVFVRGLLQLRARLQAAVAAGQAAGVSLGITEVTCDGRPVKLEQLQAVEAWAEGSLRLTVRGPAQLAVDAPAPMSSLACEWLASLLSDPSASPLWKLSVVQAAGSVSFFTPQQCALLLDCCDLTTTECVSAAQILYARSVQPLLFWEHVLPRFGPVQQEALRARIGDLVALDLDRPTGRYSFNLSRPVDRLVALRLQLASALEHSWQDSRYFVNWLNASYNGQPLDRNDMTRIRDFTLPEAGVLRLDYVSYRKPAPGLPPAPPAELDELLAVLRGSTVKHIADLLEVGGAQAGGYASAPAAGGPAGADGSDVKARVSNGAAQAFHAVPNCSSADSCPHRQLRQTDWVPGNANRMADHLASMLLLVHGARDLPLVASKMGLPHLAAAVAVILRAEGGTAAVAALLEALPPLTTAKFLYDLAEPSPCLLPPEARRAVAALMGAERARAMEAVVRGANEAASARSRRVRTAINTWAARRVLSGAQLAAVLTTLHNENDRVTAMVSLWSQVVDGAWKLVYKKLTVSEQRQVMQRLGFLHVYLCLGDPHGIGFSLDTSDAEQKDIARELVRLAVRETLRAKADSKPRGAPAGATQTLLDLHGNGLPLNIPGGAERVGLVGSDAAGCAHACAWLTRQEDEKLWGMLESNFRTLDFLYSPTYEQSLAVVISSVVRIQRTWAALQARKARLQITADALGTDGDHLG</sequence>
<comment type="subcellular location">
    <subcellularLocation>
        <location evidence="1">Cytoplasm</location>
        <location evidence="1">Cytoskeleton</location>
        <location evidence="1">Cilium axoneme</location>
    </subcellularLocation>
</comment>
<dbReference type="InterPro" id="IPR032675">
    <property type="entry name" value="LRR_dom_sf"/>
</dbReference>
<dbReference type="EMBL" id="PGGS01000142">
    <property type="protein sequence ID" value="PNH08148.1"/>
    <property type="molecule type" value="Genomic_DNA"/>
</dbReference>
<evidence type="ECO:0000256" key="1">
    <source>
        <dbReference type="ARBA" id="ARBA00004430"/>
    </source>
</evidence>
<evidence type="ECO:0000313" key="4">
    <source>
        <dbReference type="Proteomes" id="UP000236333"/>
    </source>
</evidence>
<reference evidence="3 4" key="1">
    <citation type="journal article" date="2017" name="Mol. Biol. Evol.">
        <title>The 4-celled Tetrabaena socialis nuclear genome reveals the essential components for genetic control of cell number at the origin of multicellularity in the volvocine lineage.</title>
        <authorList>
            <person name="Featherston J."/>
            <person name="Arakaki Y."/>
            <person name="Hanschen E.R."/>
            <person name="Ferris P.J."/>
            <person name="Michod R.E."/>
            <person name="Olson B.J.S.C."/>
            <person name="Nozaki H."/>
            <person name="Durand P.M."/>
        </authorList>
    </citation>
    <scope>NUCLEOTIDE SEQUENCE [LARGE SCALE GENOMIC DNA]</scope>
    <source>
        <strain evidence="3 4">NIES-571</strain>
    </source>
</reference>
<comment type="caution">
    <text evidence="3">The sequence shown here is derived from an EMBL/GenBank/DDBJ whole genome shotgun (WGS) entry which is preliminary data.</text>
</comment>
<dbReference type="GO" id="GO:0005930">
    <property type="term" value="C:axoneme"/>
    <property type="evidence" value="ECO:0007669"/>
    <property type="project" value="UniProtKB-SubCell"/>
</dbReference>
<proteinExistence type="predicted"/>
<evidence type="ECO:0000313" key="3">
    <source>
        <dbReference type="EMBL" id="PNH08148.1"/>
    </source>
</evidence>
<feature type="region of interest" description="Disordered" evidence="2">
    <location>
        <begin position="307"/>
        <end position="337"/>
    </location>
</feature>
<dbReference type="Gene3D" id="3.80.10.10">
    <property type="entry name" value="Ribonuclease Inhibitor"/>
    <property type="match status" value="1"/>
</dbReference>
<dbReference type="SUPFAM" id="SSF52047">
    <property type="entry name" value="RNI-like"/>
    <property type="match status" value="1"/>
</dbReference>